<dbReference type="PANTHER" id="PTHR47326">
    <property type="entry name" value="TRANSPOSABLE ELEMENT TC3 TRANSPOSASE-LIKE PROTEIN"/>
    <property type="match status" value="1"/>
</dbReference>
<sequence length="288" mass="33152">MLDGFCNERIPNLTGPVDNNDVTLQRNRNKIAGRINGCHGDSVFDILYQRENAVHIKSTTLPCEAILDYEFNTATQRAYQREFGVRNPPKRNTILGLVNKLETTGSLLQEPDKDKRLNYCRWFQTFIVQNPSILSITWNLWPPRSPDLTTTDFFLWGYLKYRVYATRTQTLDDLKHNITQEIQANNRVLQRVASNMERVVPSAGWRTFSTFAIENMGGVIGGRRIKCIRFADDMALLAEEEMILRDMPLELNDSCEQYGMKINANKTKTMVIGRKVKKIISRLLNEAV</sequence>
<dbReference type="Gene3D" id="3.30.420.10">
    <property type="entry name" value="Ribonuclease H-like superfamily/Ribonuclease H"/>
    <property type="match status" value="1"/>
</dbReference>
<dbReference type="EMBL" id="JAJSOF020000005">
    <property type="protein sequence ID" value="KAJ4447322.1"/>
    <property type="molecule type" value="Genomic_DNA"/>
</dbReference>
<proteinExistence type="predicted"/>
<organism evidence="2 3">
    <name type="scientific">Periplaneta americana</name>
    <name type="common">American cockroach</name>
    <name type="synonym">Blatta americana</name>
    <dbReference type="NCBI Taxonomy" id="6978"/>
    <lineage>
        <taxon>Eukaryota</taxon>
        <taxon>Metazoa</taxon>
        <taxon>Ecdysozoa</taxon>
        <taxon>Arthropoda</taxon>
        <taxon>Hexapoda</taxon>
        <taxon>Insecta</taxon>
        <taxon>Pterygota</taxon>
        <taxon>Neoptera</taxon>
        <taxon>Polyneoptera</taxon>
        <taxon>Dictyoptera</taxon>
        <taxon>Blattodea</taxon>
        <taxon>Blattoidea</taxon>
        <taxon>Blattidae</taxon>
        <taxon>Blattinae</taxon>
        <taxon>Periplaneta</taxon>
    </lineage>
</organism>
<keyword evidence="3" id="KW-1185">Reference proteome</keyword>
<dbReference type="Proteomes" id="UP001148838">
    <property type="component" value="Unassembled WGS sequence"/>
</dbReference>
<dbReference type="InterPro" id="IPR036397">
    <property type="entry name" value="RNaseH_sf"/>
</dbReference>
<evidence type="ECO:0000259" key="1">
    <source>
        <dbReference type="Pfam" id="PF16087"/>
    </source>
</evidence>
<feature type="domain" description="DUF4817" evidence="1">
    <location>
        <begin position="74"/>
        <end position="107"/>
    </location>
</feature>
<dbReference type="Pfam" id="PF16087">
    <property type="entry name" value="DUF4817"/>
    <property type="match status" value="1"/>
</dbReference>
<evidence type="ECO:0000313" key="3">
    <source>
        <dbReference type="Proteomes" id="UP001148838"/>
    </source>
</evidence>
<dbReference type="PANTHER" id="PTHR47326:SF1">
    <property type="entry name" value="HTH PSQ-TYPE DOMAIN-CONTAINING PROTEIN"/>
    <property type="match status" value="1"/>
</dbReference>
<name>A0ABQ8TMT2_PERAM</name>
<evidence type="ECO:0000313" key="2">
    <source>
        <dbReference type="EMBL" id="KAJ4447322.1"/>
    </source>
</evidence>
<dbReference type="InterPro" id="IPR032135">
    <property type="entry name" value="DUF4817"/>
</dbReference>
<accession>A0ABQ8TMT2</accession>
<feature type="non-terminal residue" evidence="2">
    <location>
        <position position="288"/>
    </location>
</feature>
<comment type="caution">
    <text evidence="2">The sequence shown here is derived from an EMBL/GenBank/DDBJ whole genome shotgun (WGS) entry which is preliminary data.</text>
</comment>
<protein>
    <recommendedName>
        <fullName evidence="1">DUF4817 domain-containing protein</fullName>
    </recommendedName>
</protein>
<reference evidence="2 3" key="1">
    <citation type="journal article" date="2022" name="Allergy">
        <title>Genome assembly and annotation of Periplaneta americana reveal a comprehensive cockroach allergen profile.</title>
        <authorList>
            <person name="Wang L."/>
            <person name="Xiong Q."/>
            <person name="Saelim N."/>
            <person name="Wang L."/>
            <person name="Nong W."/>
            <person name="Wan A.T."/>
            <person name="Shi M."/>
            <person name="Liu X."/>
            <person name="Cao Q."/>
            <person name="Hui J.H.L."/>
            <person name="Sookrung N."/>
            <person name="Leung T.F."/>
            <person name="Tungtrongchitr A."/>
            <person name="Tsui S.K.W."/>
        </authorList>
    </citation>
    <scope>NUCLEOTIDE SEQUENCE [LARGE SCALE GENOMIC DNA]</scope>
    <source>
        <strain evidence="2">PWHHKU_190912</strain>
    </source>
</reference>
<gene>
    <name evidence="2" type="ORF">ANN_09326</name>
</gene>